<evidence type="ECO:0000313" key="1">
    <source>
        <dbReference type="EMBL" id="QHT25324.1"/>
    </source>
</evidence>
<reference evidence="1" key="1">
    <citation type="journal article" date="2020" name="Nature">
        <title>Giant virus diversity and host interactions through global metagenomics.</title>
        <authorList>
            <person name="Schulz F."/>
            <person name="Roux S."/>
            <person name="Paez-Espino D."/>
            <person name="Jungbluth S."/>
            <person name="Walsh D.A."/>
            <person name="Denef V.J."/>
            <person name="McMahon K.D."/>
            <person name="Konstantinidis K.T."/>
            <person name="Eloe-Fadrosh E.A."/>
            <person name="Kyrpides N.C."/>
            <person name="Woyke T."/>
        </authorList>
    </citation>
    <scope>NUCLEOTIDE SEQUENCE</scope>
    <source>
        <strain evidence="1">GVMAG-M-3300023179-152</strain>
    </source>
</reference>
<dbReference type="InterPro" id="IPR029488">
    <property type="entry name" value="Hmw/CFAP97"/>
</dbReference>
<dbReference type="PANTHER" id="PTHR33768">
    <property type="entry name" value="MIP11318P"/>
    <property type="match status" value="1"/>
</dbReference>
<dbReference type="EMBL" id="MN739765">
    <property type="protein sequence ID" value="QHT25324.1"/>
    <property type="molecule type" value="Genomic_DNA"/>
</dbReference>
<organism evidence="1">
    <name type="scientific">viral metagenome</name>
    <dbReference type="NCBI Taxonomy" id="1070528"/>
    <lineage>
        <taxon>unclassified sequences</taxon>
        <taxon>metagenomes</taxon>
        <taxon>organismal metagenomes</taxon>
    </lineage>
</organism>
<accession>A0A6C0E8A4</accession>
<sequence length="157" mass="19014">MKILSDMVKTRPERSGYKKLLYEQHLERVKNSKPVVDTGPPTVYPYGNQWKIKAQIEKRKIEIENQLMINRIVNNSDKNIDNELDTYIEDYAYFKRKMAIQKTIFDTNLINQQNKKLVNRLCNVRSCYNRKEWENDYQKHKKIIKNMSLYPEQYIFD</sequence>
<dbReference type="PANTHER" id="PTHR33768:SF3">
    <property type="entry name" value="MIP11318P"/>
    <property type="match status" value="1"/>
</dbReference>
<dbReference type="InterPro" id="IPR038792">
    <property type="entry name" value="CFAP97D1/2"/>
</dbReference>
<name>A0A6C0E8A4_9ZZZZ</name>
<proteinExistence type="predicted"/>
<protein>
    <submittedName>
        <fullName evidence="1">Uncharacterized protein</fullName>
    </submittedName>
</protein>
<dbReference type="AlphaFoldDB" id="A0A6C0E8A4"/>
<dbReference type="Pfam" id="PF13879">
    <property type="entry name" value="Hmw_CFAP97"/>
    <property type="match status" value="1"/>
</dbReference>